<proteinExistence type="predicted"/>
<accession>A0ABS3Z359</accession>
<evidence type="ECO:0000313" key="4">
    <source>
        <dbReference type="EMBL" id="MBO9204602.1"/>
    </source>
</evidence>
<comment type="caution">
    <text evidence="4">The sequence shown here is derived from an EMBL/GenBank/DDBJ whole genome shotgun (WGS) entry which is preliminary data.</text>
</comment>
<keyword evidence="5" id="KW-1185">Reference proteome</keyword>
<dbReference type="PANTHER" id="PTHR47893:SF1">
    <property type="entry name" value="REGULATORY PROTEIN PCHR"/>
    <property type="match status" value="1"/>
</dbReference>
<dbReference type="InterPro" id="IPR009057">
    <property type="entry name" value="Homeodomain-like_sf"/>
</dbReference>
<dbReference type="SUPFAM" id="SSF46689">
    <property type="entry name" value="Homeodomain-like"/>
    <property type="match status" value="1"/>
</dbReference>
<evidence type="ECO:0000256" key="2">
    <source>
        <dbReference type="ARBA" id="ARBA00023163"/>
    </source>
</evidence>
<keyword evidence="1" id="KW-0805">Transcription regulation</keyword>
<dbReference type="EMBL" id="JAGHKO010000014">
    <property type="protein sequence ID" value="MBO9204602.1"/>
    <property type="molecule type" value="Genomic_DNA"/>
</dbReference>
<keyword evidence="2" id="KW-0804">Transcription</keyword>
<reference evidence="4 5" key="1">
    <citation type="submission" date="2021-03" db="EMBL/GenBank/DDBJ databases">
        <title>Assistant Professor.</title>
        <authorList>
            <person name="Huq M.A."/>
        </authorList>
    </citation>
    <scope>NUCLEOTIDE SEQUENCE [LARGE SCALE GENOMIC DNA]</scope>
    <source>
        <strain evidence="4 5">MAH-29</strain>
    </source>
</reference>
<evidence type="ECO:0000259" key="3">
    <source>
        <dbReference type="PROSITE" id="PS01124"/>
    </source>
</evidence>
<organism evidence="4 5">
    <name type="scientific">Niastella soli</name>
    <dbReference type="NCBI Taxonomy" id="2821487"/>
    <lineage>
        <taxon>Bacteria</taxon>
        <taxon>Pseudomonadati</taxon>
        <taxon>Bacteroidota</taxon>
        <taxon>Chitinophagia</taxon>
        <taxon>Chitinophagales</taxon>
        <taxon>Chitinophagaceae</taxon>
        <taxon>Niastella</taxon>
    </lineage>
</organism>
<name>A0ABS3Z359_9BACT</name>
<evidence type="ECO:0000313" key="5">
    <source>
        <dbReference type="Proteomes" id="UP000677244"/>
    </source>
</evidence>
<dbReference type="SMART" id="SM00342">
    <property type="entry name" value="HTH_ARAC"/>
    <property type="match status" value="1"/>
</dbReference>
<dbReference type="Pfam" id="PF12833">
    <property type="entry name" value="HTH_18"/>
    <property type="match status" value="1"/>
</dbReference>
<sequence>MNPEKKFKRHVLMAVTAYKELLDAECSLGLPADQLSAQFGVSRNVLSMAFKKLFGESIRDYKLRKRMERGQELFDAGKDVKEVAKELKYTETRAFSTAYKRFFGLTPTTLNKLLQ</sequence>
<evidence type="ECO:0000256" key="1">
    <source>
        <dbReference type="ARBA" id="ARBA00023015"/>
    </source>
</evidence>
<dbReference type="Gene3D" id="1.10.10.60">
    <property type="entry name" value="Homeodomain-like"/>
    <property type="match status" value="1"/>
</dbReference>
<dbReference type="PANTHER" id="PTHR47893">
    <property type="entry name" value="REGULATORY PROTEIN PCHR"/>
    <property type="match status" value="1"/>
</dbReference>
<dbReference type="Proteomes" id="UP000677244">
    <property type="component" value="Unassembled WGS sequence"/>
</dbReference>
<dbReference type="RefSeq" id="WP_209143337.1">
    <property type="nucleotide sequence ID" value="NZ_JAGHKO010000014.1"/>
</dbReference>
<feature type="domain" description="HTH araC/xylS-type" evidence="3">
    <location>
        <begin position="16"/>
        <end position="113"/>
    </location>
</feature>
<gene>
    <name evidence="4" type="ORF">J7I42_30220</name>
</gene>
<protein>
    <submittedName>
        <fullName evidence="4">Helix-turn-helix transcriptional regulator</fullName>
    </submittedName>
</protein>
<dbReference type="PROSITE" id="PS01124">
    <property type="entry name" value="HTH_ARAC_FAMILY_2"/>
    <property type="match status" value="1"/>
</dbReference>
<dbReference type="InterPro" id="IPR053142">
    <property type="entry name" value="PchR_regulatory_protein"/>
</dbReference>
<dbReference type="InterPro" id="IPR018060">
    <property type="entry name" value="HTH_AraC"/>
</dbReference>